<organism evidence="2 3">
    <name type="scientific">Mortierella isabellina</name>
    <name type="common">Filamentous fungus</name>
    <name type="synonym">Umbelopsis isabellina</name>
    <dbReference type="NCBI Taxonomy" id="91625"/>
    <lineage>
        <taxon>Eukaryota</taxon>
        <taxon>Fungi</taxon>
        <taxon>Fungi incertae sedis</taxon>
        <taxon>Mucoromycota</taxon>
        <taxon>Mucoromycotina</taxon>
        <taxon>Umbelopsidomycetes</taxon>
        <taxon>Umbelopsidales</taxon>
        <taxon>Umbelopsidaceae</taxon>
        <taxon>Umbelopsis</taxon>
    </lineage>
</organism>
<keyword evidence="1" id="KW-0472">Membrane</keyword>
<gene>
    <name evidence="2" type="ORF">INT43_004282</name>
</gene>
<proteinExistence type="predicted"/>
<evidence type="ECO:0000256" key="1">
    <source>
        <dbReference type="SAM" id="Phobius"/>
    </source>
</evidence>
<dbReference type="EMBL" id="JAEPQZ010000013">
    <property type="protein sequence ID" value="KAG2174261.1"/>
    <property type="molecule type" value="Genomic_DNA"/>
</dbReference>
<dbReference type="AlphaFoldDB" id="A0A8H7U7J8"/>
<keyword evidence="1" id="KW-0812">Transmembrane</keyword>
<evidence type="ECO:0000313" key="2">
    <source>
        <dbReference type="EMBL" id="KAG2174261.1"/>
    </source>
</evidence>
<keyword evidence="3" id="KW-1185">Reference proteome</keyword>
<protein>
    <submittedName>
        <fullName evidence="2">Uncharacterized protein</fullName>
    </submittedName>
</protein>
<reference evidence="2" key="1">
    <citation type="submission" date="2020-12" db="EMBL/GenBank/DDBJ databases">
        <title>Metabolic potential, ecology and presence of endohyphal bacteria is reflected in genomic diversity of Mucoromycotina.</title>
        <authorList>
            <person name="Muszewska A."/>
            <person name="Okrasinska A."/>
            <person name="Steczkiewicz K."/>
            <person name="Drgas O."/>
            <person name="Orlowska M."/>
            <person name="Perlinska-Lenart U."/>
            <person name="Aleksandrzak-Piekarczyk T."/>
            <person name="Szatraj K."/>
            <person name="Zielenkiewicz U."/>
            <person name="Pilsyk S."/>
            <person name="Malc E."/>
            <person name="Mieczkowski P."/>
            <person name="Kruszewska J.S."/>
            <person name="Biernat P."/>
            <person name="Pawlowska J."/>
        </authorList>
    </citation>
    <scope>NUCLEOTIDE SEQUENCE</scope>
    <source>
        <strain evidence="2">WA0000067209</strain>
    </source>
</reference>
<keyword evidence="1" id="KW-1133">Transmembrane helix</keyword>
<evidence type="ECO:0000313" key="3">
    <source>
        <dbReference type="Proteomes" id="UP000654370"/>
    </source>
</evidence>
<dbReference type="OrthoDB" id="2415009at2759"/>
<feature type="transmembrane region" description="Helical" evidence="1">
    <location>
        <begin position="64"/>
        <end position="82"/>
    </location>
</feature>
<accession>A0A8H7U7J8</accession>
<feature type="transmembrane region" description="Helical" evidence="1">
    <location>
        <begin position="159"/>
        <end position="181"/>
    </location>
</feature>
<feature type="transmembrane region" description="Helical" evidence="1">
    <location>
        <begin position="94"/>
        <end position="115"/>
    </location>
</feature>
<sequence>MTEAAPDPVPTPISVTFFGMQIDLHQWIGFFAGIQMVRLSWEAWMAFRAQSPTYLPALMFPTMLFGYIDSLLISITSCVVLFSIQKKYAKVVRIATYVSYALAVLSFSDSIIALVGTSVAREARVNNCMNLYKNKPPCTDCDAQHFCTEILIASLMWQALGATFNIFVNMFFAVGAHHYYLQMVNKRSNKKVEPALSESKGQLDADGFQVVELK</sequence>
<dbReference type="Proteomes" id="UP000654370">
    <property type="component" value="Unassembled WGS sequence"/>
</dbReference>
<comment type="caution">
    <text evidence="2">The sequence shown here is derived from an EMBL/GenBank/DDBJ whole genome shotgun (WGS) entry which is preliminary data.</text>
</comment>
<name>A0A8H7U7J8_MORIS</name>